<comment type="subcellular location">
    <subcellularLocation>
        <location evidence="1">Membrane</location>
        <topology evidence="1">Multi-pass membrane protein</topology>
    </subcellularLocation>
</comment>
<evidence type="ECO:0000256" key="6">
    <source>
        <dbReference type="SAM" id="Phobius"/>
    </source>
</evidence>
<dbReference type="EMBL" id="LWDV01000009">
    <property type="protein sequence ID" value="OCL26755.1"/>
    <property type="molecule type" value="Genomic_DNA"/>
</dbReference>
<dbReference type="InterPro" id="IPR047218">
    <property type="entry name" value="YocR/YhdH-like"/>
</dbReference>
<dbReference type="GO" id="GO:0016020">
    <property type="term" value="C:membrane"/>
    <property type="evidence" value="ECO:0007669"/>
    <property type="project" value="UniProtKB-SubCell"/>
</dbReference>
<protein>
    <submittedName>
        <fullName evidence="7">Sodium-dependent tryptophan transporter</fullName>
    </submittedName>
</protein>
<dbReference type="AlphaFoldDB" id="A0A1C0A938"/>
<dbReference type="PROSITE" id="PS50267">
    <property type="entry name" value="NA_NEUROTRAN_SYMP_3"/>
    <property type="match status" value="1"/>
</dbReference>
<reference evidence="8" key="1">
    <citation type="submission" date="2016-07" db="EMBL/GenBank/DDBJ databases">
        <authorList>
            <person name="Florea S."/>
            <person name="Webb J.S."/>
            <person name="Jaromczyk J."/>
            <person name="Schardl C.L."/>
        </authorList>
    </citation>
    <scope>NUCLEOTIDE SEQUENCE [LARGE SCALE GENOMIC DNA]</scope>
    <source>
        <strain evidence="8">Z6</strain>
    </source>
</reference>
<dbReference type="Proteomes" id="UP000093514">
    <property type="component" value="Unassembled WGS sequence"/>
</dbReference>
<proteinExistence type="predicted"/>
<feature type="transmembrane region" description="Helical" evidence="6">
    <location>
        <begin position="147"/>
        <end position="166"/>
    </location>
</feature>
<dbReference type="SUPFAM" id="SSF161070">
    <property type="entry name" value="SNF-like"/>
    <property type="match status" value="1"/>
</dbReference>
<feature type="transmembrane region" description="Helical" evidence="6">
    <location>
        <begin position="373"/>
        <end position="395"/>
    </location>
</feature>
<feature type="transmembrane region" description="Helical" evidence="6">
    <location>
        <begin position="43"/>
        <end position="64"/>
    </location>
</feature>
<name>A0A1C0A938_9FIRM</name>
<keyword evidence="2" id="KW-0813">Transport</keyword>
<feature type="transmembrane region" description="Helical" evidence="6">
    <location>
        <begin position="178"/>
        <end position="198"/>
    </location>
</feature>
<keyword evidence="5 6" id="KW-0472">Membrane</keyword>
<evidence type="ECO:0000256" key="1">
    <source>
        <dbReference type="ARBA" id="ARBA00004141"/>
    </source>
</evidence>
<gene>
    <name evidence="7" type="ORF">U472_10905</name>
</gene>
<feature type="transmembrane region" description="Helical" evidence="6">
    <location>
        <begin position="345"/>
        <end position="367"/>
    </location>
</feature>
<dbReference type="InterPro" id="IPR000175">
    <property type="entry name" value="Na/ntran_symport"/>
</dbReference>
<dbReference type="CDD" id="cd10336">
    <property type="entry name" value="SLC6sbd_Tyt1-Like"/>
    <property type="match status" value="1"/>
</dbReference>
<evidence type="ECO:0000256" key="3">
    <source>
        <dbReference type="ARBA" id="ARBA00022692"/>
    </source>
</evidence>
<dbReference type="PANTHER" id="PTHR42948:SF1">
    <property type="entry name" value="TRANSPORTER"/>
    <property type="match status" value="1"/>
</dbReference>
<comment type="caution">
    <text evidence="7">The sequence shown here is derived from an EMBL/GenBank/DDBJ whole genome shotgun (WGS) entry which is preliminary data.</text>
</comment>
<organism evidence="7 8">
    <name type="scientific">Orenia metallireducens</name>
    <dbReference type="NCBI Taxonomy" id="1413210"/>
    <lineage>
        <taxon>Bacteria</taxon>
        <taxon>Bacillati</taxon>
        <taxon>Bacillota</taxon>
        <taxon>Clostridia</taxon>
        <taxon>Halanaerobiales</taxon>
        <taxon>Halobacteroidaceae</taxon>
        <taxon>Orenia</taxon>
    </lineage>
</organism>
<evidence type="ECO:0000313" key="8">
    <source>
        <dbReference type="Proteomes" id="UP000093514"/>
    </source>
</evidence>
<dbReference type="OrthoDB" id="9762833at2"/>
<reference evidence="7 8" key="2">
    <citation type="submission" date="2016-08" db="EMBL/GenBank/DDBJ databases">
        <title>Orenia metallireducens sp. nov. strain Z6, a Novel Metal-reducing Firmicute from the Deep Subsurface.</title>
        <authorList>
            <person name="Maxim B.I."/>
            <person name="Kenneth K."/>
            <person name="Flynn T.M."/>
            <person name="Oloughlin E.J."/>
            <person name="Locke R.A."/>
            <person name="Weber J.R."/>
            <person name="Egan S.M."/>
            <person name="Mackie R.I."/>
            <person name="Cann I.K."/>
        </authorList>
    </citation>
    <scope>NUCLEOTIDE SEQUENCE [LARGE SCALE GENOMIC DNA]</scope>
    <source>
        <strain evidence="7 8">Z6</strain>
    </source>
</reference>
<feature type="transmembrane region" description="Helical" evidence="6">
    <location>
        <begin position="85"/>
        <end position="114"/>
    </location>
</feature>
<dbReference type="NCBIfam" id="NF037979">
    <property type="entry name" value="Na_transp"/>
    <property type="match status" value="1"/>
</dbReference>
<dbReference type="PRINTS" id="PR00176">
    <property type="entry name" value="NANEUSMPORT"/>
</dbReference>
<sequence>MEKRETFSGKIGFILACIGAAIGLGNIWMFPWRLGSYGGAAFLIPYLFFILVLGTTGLMGEFAFGRNKKRGAIGAFKEVFEERNLPLASPLGAIPVIGVSGVFVFYLIVVGWILKYFILALTNGFATVSVDNIPAMFGGFAGQPQSIVWHMLAIIITLIIVNLGVVKGIEKANKYMMPTLFAILIVLGSRSLTLPGALEGLKFLFIPDWALLKDPTTWIMALGQSFFTVSLGGAAMLVYGSYLKDDVDIPESAIHTAIFNTCASFLAALVIIPAVFAFGLSPQAGPTLLFITIPNILKLMPGGYIFGTFFFLSIFFAALSSALNLMEVPVEALMDRFNISRRKSAIIVGTLGFLIGIPLDLNINLFGKFADFVSIYLIPLGAVLAAIVFFWVFGVSRAREEINKGANKPLGVWWEFVAKYVFTIVAVIVLVLGVIYGGIG</sequence>
<keyword evidence="3 6" id="KW-0812">Transmembrane</keyword>
<feature type="transmembrane region" description="Helical" evidence="6">
    <location>
        <begin position="254"/>
        <end position="280"/>
    </location>
</feature>
<evidence type="ECO:0000256" key="4">
    <source>
        <dbReference type="ARBA" id="ARBA00022989"/>
    </source>
</evidence>
<feature type="transmembrane region" description="Helical" evidence="6">
    <location>
        <begin position="416"/>
        <end position="439"/>
    </location>
</feature>
<dbReference type="Pfam" id="PF00209">
    <property type="entry name" value="SNF"/>
    <property type="match status" value="2"/>
</dbReference>
<dbReference type="RefSeq" id="WP_068718898.1">
    <property type="nucleotide sequence ID" value="NZ_LWDV01000009.1"/>
</dbReference>
<feature type="transmembrane region" description="Helical" evidence="6">
    <location>
        <begin position="218"/>
        <end position="242"/>
    </location>
</feature>
<feature type="transmembrane region" description="Helical" evidence="6">
    <location>
        <begin position="304"/>
        <end position="325"/>
    </location>
</feature>
<dbReference type="InterPro" id="IPR037272">
    <property type="entry name" value="SNS_sf"/>
</dbReference>
<keyword evidence="8" id="KW-1185">Reference proteome</keyword>
<feature type="transmembrane region" description="Helical" evidence="6">
    <location>
        <begin position="12"/>
        <end position="31"/>
    </location>
</feature>
<evidence type="ECO:0000313" key="7">
    <source>
        <dbReference type="EMBL" id="OCL26755.1"/>
    </source>
</evidence>
<evidence type="ECO:0000256" key="5">
    <source>
        <dbReference type="ARBA" id="ARBA00023136"/>
    </source>
</evidence>
<evidence type="ECO:0000256" key="2">
    <source>
        <dbReference type="ARBA" id="ARBA00022448"/>
    </source>
</evidence>
<dbReference type="PANTHER" id="PTHR42948">
    <property type="entry name" value="TRANSPORTER"/>
    <property type="match status" value="1"/>
</dbReference>
<keyword evidence="4 6" id="KW-1133">Transmembrane helix</keyword>
<accession>A0A1C0A938</accession>